<evidence type="ECO:0000256" key="2">
    <source>
        <dbReference type="ARBA" id="ARBA00005683"/>
    </source>
</evidence>
<evidence type="ECO:0000256" key="11">
    <source>
        <dbReference type="SAM" id="SignalP"/>
    </source>
</evidence>
<evidence type="ECO:0000256" key="8">
    <source>
        <dbReference type="ARBA" id="ARBA00023180"/>
    </source>
</evidence>
<evidence type="ECO:0000256" key="4">
    <source>
        <dbReference type="ARBA" id="ARBA00022525"/>
    </source>
</evidence>
<dbReference type="CDD" id="cd19338">
    <property type="entry name" value="Wnt_Wnt6"/>
    <property type="match status" value="1"/>
</dbReference>
<sequence>MKLRLLSVFLFVIYSSKVIALWWSLETSMQQDPNVVCKKTQSFFQRKEDFCKSKPELISTVLEGMKGSVEECQWQFRNRRWNCSTSKNSVKKILRYDYRETAFIYAITSAGVTFSVTRACSLSHLHQCGCRKVNPKQKQHVIANNVIQSFPRNDYPSAENQVPRQAFPIGENEQFEWGGCSDNIHHGYTMSRQLMQEVKSRDGRSMIIEHNNEAGRLAVKRNMQTECKCHGLSGSCSVQTCWEKMPHFRDVGDRLKARFDSAIKVIIGNSGDQLIKEGETIKPPTELDLVYTTYSPNFCKADPYLGSHGTVGRRCNDTSMGVGGC</sequence>
<dbReference type="InterPro" id="IPR009143">
    <property type="entry name" value="Wnt6"/>
</dbReference>
<evidence type="ECO:0000256" key="7">
    <source>
        <dbReference type="ARBA" id="ARBA00023157"/>
    </source>
</evidence>
<reference evidence="13" key="1">
    <citation type="journal article" date="2017" name="bioRxiv">
        <title>Comparative analysis of the genomes of Stylophora pistillata and Acropora digitifera provides evidence for extensive differences between species of corals.</title>
        <authorList>
            <person name="Voolstra C.R."/>
            <person name="Li Y."/>
            <person name="Liew Y.J."/>
            <person name="Baumgarten S."/>
            <person name="Zoccola D."/>
            <person name="Flot J.-F."/>
            <person name="Tambutte S."/>
            <person name="Allemand D."/>
            <person name="Aranda M."/>
        </authorList>
    </citation>
    <scope>NUCLEOTIDE SEQUENCE [LARGE SCALE GENOMIC DNA]</scope>
</reference>
<dbReference type="GO" id="GO:0005615">
    <property type="term" value="C:extracellular space"/>
    <property type="evidence" value="ECO:0007669"/>
    <property type="project" value="TreeGrafter"/>
</dbReference>
<keyword evidence="5" id="KW-0272">Extracellular matrix</keyword>
<keyword evidence="4" id="KW-0964">Secreted</keyword>
<feature type="signal peptide" evidence="11">
    <location>
        <begin position="1"/>
        <end position="20"/>
    </location>
</feature>
<comment type="similarity">
    <text evidence="2 10">Belongs to the Wnt family.</text>
</comment>
<dbReference type="PROSITE" id="PS00246">
    <property type="entry name" value="WNT1"/>
    <property type="match status" value="1"/>
</dbReference>
<comment type="caution">
    <text evidence="12">The sequence shown here is derived from an EMBL/GenBank/DDBJ whole genome shotgun (WGS) entry which is preliminary data.</text>
</comment>
<gene>
    <name evidence="12" type="primary">WNT6</name>
    <name evidence="12" type="ORF">AWC38_SpisGene10384</name>
</gene>
<keyword evidence="8" id="KW-0325">Glycoprotein</keyword>
<dbReference type="PANTHER" id="PTHR12027">
    <property type="entry name" value="WNT RELATED"/>
    <property type="match status" value="1"/>
</dbReference>
<evidence type="ECO:0000313" key="13">
    <source>
        <dbReference type="Proteomes" id="UP000225706"/>
    </source>
</evidence>
<dbReference type="AlphaFoldDB" id="A0A2B4S2S8"/>
<dbReference type="PANTHER" id="PTHR12027:SF72">
    <property type="entry name" value="PROTEIN WNT-6"/>
    <property type="match status" value="1"/>
</dbReference>
<comment type="subcellular location">
    <subcellularLocation>
        <location evidence="1 10">Secreted</location>
        <location evidence="1 10">Extracellular space</location>
        <location evidence="1 10">Extracellular matrix</location>
    </subcellularLocation>
</comment>
<dbReference type="Pfam" id="PF00110">
    <property type="entry name" value="wnt"/>
    <property type="match status" value="1"/>
</dbReference>
<evidence type="ECO:0000313" key="12">
    <source>
        <dbReference type="EMBL" id="PFX25004.1"/>
    </source>
</evidence>
<dbReference type="EMBL" id="LSMT01000162">
    <property type="protein sequence ID" value="PFX25004.1"/>
    <property type="molecule type" value="Genomic_DNA"/>
</dbReference>
<dbReference type="Proteomes" id="UP000225706">
    <property type="component" value="Unassembled WGS sequence"/>
</dbReference>
<dbReference type="SMART" id="SM00097">
    <property type="entry name" value="WNT1"/>
    <property type="match status" value="1"/>
</dbReference>
<dbReference type="STRING" id="50429.A0A2B4S2S8"/>
<evidence type="ECO:0000256" key="6">
    <source>
        <dbReference type="ARBA" id="ARBA00022687"/>
    </source>
</evidence>
<dbReference type="InterPro" id="IPR005817">
    <property type="entry name" value="Wnt"/>
</dbReference>
<dbReference type="InterPro" id="IPR018161">
    <property type="entry name" value="Wnt_CS"/>
</dbReference>
<comment type="function">
    <text evidence="10">Ligand for members of the frizzled family of seven transmembrane receptors.</text>
</comment>
<evidence type="ECO:0000256" key="1">
    <source>
        <dbReference type="ARBA" id="ARBA00004498"/>
    </source>
</evidence>
<keyword evidence="7" id="KW-1015">Disulfide bond</keyword>
<keyword evidence="13" id="KW-1185">Reference proteome</keyword>
<dbReference type="GO" id="GO:0005109">
    <property type="term" value="F:frizzled binding"/>
    <property type="evidence" value="ECO:0007669"/>
    <property type="project" value="TreeGrafter"/>
</dbReference>
<evidence type="ECO:0000256" key="10">
    <source>
        <dbReference type="RuleBase" id="RU003500"/>
    </source>
</evidence>
<evidence type="ECO:0000256" key="5">
    <source>
        <dbReference type="ARBA" id="ARBA00022530"/>
    </source>
</evidence>
<evidence type="ECO:0000256" key="9">
    <source>
        <dbReference type="ARBA" id="ARBA00023288"/>
    </source>
</evidence>
<accession>A0A2B4S2S8</accession>
<name>A0A2B4S2S8_STYPI</name>
<keyword evidence="9" id="KW-0449">Lipoprotein</keyword>
<proteinExistence type="inferred from homology"/>
<dbReference type="GO" id="GO:0060070">
    <property type="term" value="P:canonical Wnt signaling pathway"/>
    <property type="evidence" value="ECO:0007669"/>
    <property type="project" value="TreeGrafter"/>
</dbReference>
<dbReference type="GO" id="GO:0045165">
    <property type="term" value="P:cell fate commitment"/>
    <property type="evidence" value="ECO:0007669"/>
    <property type="project" value="TreeGrafter"/>
</dbReference>
<dbReference type="PRINTS" id="PR01349">
    <property type="entry name" value="WNTPROTEIN"/>
</dbReference>
<keyword evidence="3 10" id="KW-0217">Developmental protein</keyword>
<protein>
    <recommendedName>
        <fullName evidence="10">Protein Wnt</fullName>
    </recommendedName>
</protein>
<feature type="chain" id="PRO_5012654149" description="Protein Wnt" evidence="11">
    <location>
        <begin position="21"/>
        <end position="325"/>
    </location>
</feature>
<keyword evidence="11" id="KW-0732">Signal</keyword>
<dbReference type="GO" id="GO:0005125">
    <property type="term" value="F:cytokine activity"/>
    <property type="evidence" value="ECO:0007669"/>
    <property type="project" value="TreeGrafter"/>
</dbReference>
<evidence type="ECO:0000256" key="3">
    <source>
        <dbReference type="ARBA" id="ARBA00022473"/>
    </source>
</evidence>
<organism evidence="12 13">
    <name type="scientific">Stylophora pistillata</name>
    <name type="common">Smooth cauliflower coral</name>
    <dbReference type="NCBI Taxonomy" id="50429"/>
    <lineage>
        <taxon>Eukaryota</taxon>
        <taxon>Metazoa</taxon>
        <taxon>Cnidaria</taxon>
        <taxon>Anthozoa</taxon>
        <taxon>Hexacorallia</taxon>
        <taxon>Scleractinia</taxon>
        <taxon>Astrocoeniina</taxon>
        <taxon>Pocilloporidae</taxon>
        <taxon>Stylophora</taxon>
    </lineage>
</organism>
<keyword evidence="6 10" id="KW-0879">Wnt signaling pathway</keyword>
<dbReference type="GO" id="GO:0030182">
    <property type="term" value="P:neuron differentiation"/>
    <property type="evidence" value="ECO:0007669"/>
    <property type="project" value="TreeGrafter"/>
</dbReference>
<dbReference type="OrthoDB" id="5945655at2759"/>